<comment type="caution">
    <text evidence="1">The sequence shown here is derived from an EMBL/GenBank/DDBJ whole genome shotgun (WGS) entry which is preliminary data.</text>
</comment>
<sequence length="148" mass="16833">MFEETSQQDADDPMHPTSRIRDLALFRDEPKQLLLLESNAANALITTDINNSDTALTQEHYETPPLRICAAEKQLRKRTHVSAPDERIQDGVALKNIHTGVLLKKGKPEEYALVQYLNLADEPMGDNDQHWDVKWNRVSAQWPTTACL</sequence>
<gene>
    <name evidence="1" type="ORF">PDE001_LOCUS2780</name>
</gene>
<evidence type="ECO:0000313" key="1">
    <source>
        <dbReference type="EMBL" id="CAI5722892.1"/>
    </source>
</evidence>
<organism evidence="1 2">
    <name type="scientific">Peronospora destructor</name>
    <dbReference type="NCBI Taxonomy" id="86335"/>
    <lineage>
        <taxon>Eukaryota</taxon>
        <taxon>Sar</taxon>
        <taxon>Stramenopiles</taxon>
        <taxon>Oomycota</taxon>
        <taxon>Peronosporomycetes</taxon>
        <taxon>Peronosporales</taxon>
        <taxon>Peronosporaceae</taxon>
        <taxon>Peronospora</taxon>
    </lineage>
</organism>
<proteinExistence type="predicted"/>
<protein>
    <submittedName>
        <fullName evidence="1">Uncharacterized protein</fullName>
    </submittedName>
</protein>
<reference evidence="1" key="1">
    <citation type="submission" date="2022-12" db="EMBL/GenBank/DDBJ databases">
        <authorList>
            <person name="Webb A."/>
        </authorList>
    </citation>
    <scope>NUCLEOTIDE SEQUENCE</scope>
    <source>
        <strain evidence="1">Pd1</strain>
    </source>
</reference>
<accession>A0AAV0TJ86</accession>
<dbReference type="AlphaFoldDB" id="A0AAV0TJ86"/>
<keyword evidence="2" id="KW-1185">Reference proteome</keyword>
<dbReference type="Proteomes" id="UP001162029">
    <property type="component" value="Unassembled WGS sequence"/>
</dbReference>
<evidence type="ECO:0000313" key="2">
    <source>
        <dbReference type="Proteomes" id="UP001162029"/>
    </source>
</evidence>
<dbReference type="EMBL" id="CANTFM010000480">
    <property type="protein sequence ID" value="CAI5722892.1"/>
    <property type="molecule type" value="Genomic_DNA"/>
</dbReference>
<name>A0AAV0TJ86_9STRA</name>